<dbReference type="Proteomes" id="UP000254400">
    <property type="component" value="Unassembled WGS sequence"/>
</dbReference>
<dbReference type="GeneID" id="93350840"/>
<name>A0A378XX83_PAEPO</name>
<organism evidence="1 2">
    <name type="scientific">Paenibacillus polymyxa</name>
    <name type="common">Bacillus polymyxa</name>
    <dbReference type="NCBI Taxonomy" id="1406"/>
    <lineage>
        <taxon>Bacteria</taxon>
        <taxon>Bacillati</taxon>
        <taxon>Bacillota</taxon>
        <taxon>Bacilli</taxon>
        <taxon>Bacillales</taxon>
        <taxon>Paenibacillaceae</taxon>
        <taxon>Paenibacillus</taxon>
    </lineage>
</organism>
<dbReference type="EMBL" id="UGSC01000001">
    <property type="protein sequence ID" value="SUA69129.1"/>
    <property type="molecule type" value="Genomic_DNA"/>
</dbReference>
<dbReference type="RefSeq" id="WP_016819254.1">
    <property type="nucleotide sequence ID" value="NZ_CP023711.1"/>
</dbReference>
<proteinExistence type="predicted"/>
<protein>
    <submittedName>
        <fullName evidence="1">Peptidase m56, blar1</fullName>
    </submittedName>
</protein>
<sequence length="173" mass="20031">MLKLISKKSFIICIVILIALTAYFTKDLWTEMSVKSTDLSELTINHIPLSKNIAEIDLTAYRKNPDFNDKHTKDADHRYFENFLIVYSSSGEIMKLQTLSESEFSSIDGHKLQKLDDVKNKLGNHFVDQSYDSAQSLNALVYYDKTNHTKASFVYPHNNKQDQIVVWTILEKY</sequence>
<accession>A0A378XX83</accession>
<dbReference type="AlphaFoldDB" id="A0A378XX83"/>
<reference evidence="1 2" key="1">
    <citation type="submission" date="2018-06" db="EMBL/GenBank/DDBJ databases">
        <authorList>
            <consortium name="Pathogen Informatics"/>
            <person name="Doyle S."/>
        </authorList>
    </citation>
    <scope>NUCLEOTIDE SEQUENCE [LARGE SCALE GENOMIC DNA]</scope>
    <source>
        <strain evidence="1 2">NCTC10343</strain>
    </source>
</reference>
<gene>
    <name evidence="1" type="ORF">NCTC10343_02064</name>
</gene>
<evidence type="ECO:0000313" key="2">
    <source>
        <dbReference type="Proteomes" id="UP000254400"/>
    </source>
</evidence>
<evidence type="ECO:0000313" key="1">
    <source>
        <dbReference type="EMBL" id="SUA69129.1"/>
    </source>
</evidence>